<protein>
    <recommendedName>
        <fullName evidence="3">Transposase (putative) YhgA-like domain-containing protein</fullName>
    </recommendedName>
</protein>
<evidence type="ECO:0000313" key="2">
    <source>
        <dbReference type="Proteomes" id="UP000191931"/>
    </source>
</evidence>
<name>A0A1W1HKX8_9BACT</name>
<reference evidence="1 2" key="1">
    <citation type="submission" date="2017-03" db="EMBL/GenBank/DDBJ databases">
        <authorList>
            <person name="Afonso C.L."/>
            <person name="Miller P.J."/>
            <person name="Scott M.A."/>
            <person name="Spackman E."/>
            <person name="Goraichik I."/>
            <person name="Dimitrov K.M."/>
            <person name="Suarez D.L."/>
            <person name="Swayne D.E."/>
        </authorList>
    </citation>
    <scope>NUCLEOTIDE SEQUENCE [LARGE SCALE GENOMIC DNA]</scope>
    <source>
        <strain evidence="1">PRJEB14757</strain>
    </source>
</reference>
<evidence type="ECO:0008006" key="3">
    <source>
        <dbReference type="Google" id="ProtNLM"/>
    </source>
</evidence>
<sequence>MPIMFQFENKRLLLWLVEFQEDKGNFSIYKLMRYTTDLMELHPEAVVIPAVLFTDRKKWRTDVMKKLESKMADRTFVHFEYIFCKLFDFNAAYY</sequence>
<organism evidence="1 2">
    <name type="scientific">Desulfamplus magnetovallimortis</name>
    <dbReference type="NCBI Taxonomy" id="1246637"/>
    <lineage>
        <taxon>Bacteria</taxon>
        <taxon>Pseudomonadati</taxon>
        <taxon>Thermodesulfobacteriota</taxon>
        <taxon>Desulfobacteria</taxon>
        <taxon>Desulfobacterales</taxon>
        <taxon>Desulfobacteraceae</taxon>
        <taxon>Desulfamplus</taxon>
    </lineage>
</organism>
<keyword evidence="2" id="KW-1185">Reference proteome</keyword>
<proteinExistence type="predicted"/>
<dbReference type="AlphaFoldDB" id="A0A1W1HKX8"/>
<gene>
    <name evidence="1" type="ORF">MTBBW1_900001</name>
</gene>
<accession>A0A1W1HKX8</accession>
<evidence type="ECO:0000313" key="1">
    <source>
        <dbReference type="EMBL" id="SLM33134.1"/>
    </source>
</evidence>
<dbReference type="Proteomes" id="UP000191931">
    <property type="component" value="Unassembled WGS sequence"/>
</dbReference>
<dbReference type="EMBL" id="FWEV01000337">
    <property type="protein sequence ID" value="SLM33134.1"/>
    <property type="molecule type" value="Genomic_DNA"/>
</dbReference>